<reference evidence="1 2" key="1">
    <citation type="submission" date="2014-10" db="EMBL/GenBank/DDBJ databases">
        <title>Draft genome of the hookworm Ancylostoma caninum.</title>
        <authorList>
            <person name="Mitreva M."/>
        </authorList>
    </citation>
    <scope>NUCLEOTIDE SEQUENCE [LARGE SCALE GENOMIC DNA]</scope>
    <source>
        <strain evidence="1 2">Baltimore</strain>
    </source>
</reference>
<proteinExistence type="predicted"/>
<dbReference type="OrthoDB" id="5871426at2759"/>
<gene>
    <name evidence="1" type="ORF">ANCCAN_08930</name>
</gene>
<accession>A0A368GPX3</accession>
<name>A0A368GPX3_ANCCA</name>
<dbReference type="EMBL" id="JOJR01000112">
    <property type="protein sequence ID" value="RCN45065.1"/>
    <property type="molecule type" value="Genomic_DNA"/>
</dbReference>
<dbReference type="AlphaFoldDB" id="A0A368GPX3"/>
<comment type="caution">
    <text evidence="1">The sequence shown here is derived from an EMBL/GenBank/DDBJ whole genome shotgun (WGS) entry which is preliminary data.</text>
</comment>
<sequence>MRCNIWRTIAFRRRSHKDSRRVLFGNYEEADAADIPRVPDGVHDTTLIPPIIDRVRPVLYHMVSTGWGTGVILEAKDFFTMGPDRRELHCIILDQHAINCVNNKRGLDKTMVSVKDFVWVCDVKPTLQALRNPWGALEEARIPRTTALENNSVYFFRVSSFAFLTPDTLEEPIYGIVLFKVQRRNQTTHLKIAFEGAPEAVVVTAKLCDFSLEDIQVDDFVCATSRYNVSCAIRFSEPSSCRKESSCAMR</sequence>
<keyword evidence="2" id="KW-1185">Reference proteome</keyword>
<dbReference type="Proteomes" id="UP000252519">
    <property type="component" value="Unassembled WGS sequence"/>
</dbReference>
<organism evidence="1 2">
    <name type="scientific">Ancylostoma caninum</name>
    <name type="common">Dog hookworm</name>
    <dbReference type="NCBI Taxonomy" id="29170"/>
    <lineage>
        <taxon>Eukaryota</taxon>
        <taxon>Metazoa</taxon>
        <taxon>Ecdysozoa</taxon>
        <taxon>Nematoda</taxon>
        <taxon>Chromadorea</taxon>
        <taxon>Rhabditida</taxon>
        <taxon>Rhabditina</taxon>
        <taxon>Rhabditomorpha</taxon>
        <taxon>Strongyloidea</taxon>
        <taxon>Ancylostomatidae</taxon>
        <taxon>Ancylostomatinae</taxon>
        <taxon>Ancylostoma</taxon>
    </lineage>
</organism>
<evidence type="ECO:0000313" key="2">
    <source>
        <dbReference type="Proteomes" id="UP000252519"/>
    </source>
</evidence>
<protein>
    <submittedName>
        <fullName evidence="1">Uncharacterized protein</fullName>
    </submittedName>
</protein>
<evidence type="ECO:0000313" key="1">
    <source>
        <dbReference type="EMBL" id="RCN45065.1"/>
    </source>
</evidence>